<evidence type="ECO:0000256" key="1">
    <source>
        <dbReference type="ARBA" id="ARBA00001910"/>
    </source>
</evidence>
<dbReference type="InterPro" id="IPR036852">
    <property type="entry name" value="Peptidase_S8/S53_dom_sf"/>
</dbReference>
<evidence type="ECO:0000256" key="7">
    <source>
        <dbReference type="ARBA" id="ARBA00022723"/>
    </source>
</evidence>
<dbReference type="PANTHER" id="PTHR14218">
    <property type="entry name" value="PROTEASE S8 TRIPEPTIDYL PEPTIDASE I CLN2"/>
    <property type="match status" value="1"/>
</dbReference>
<evidence type="ECO:0000256" key="8">
    <source>
        <dbReference type="ARBA" id="ARBA00022729"/>
    </source>
</evidence>
<keyword evidence="13" id="KW-0865">Zymogen</keyword>
<dbReference type="OrthoDB" id="409122at2759"/>
<keyword evidence="10 15" id="KW-0720">Serine protease</keyword>
<feature type="active site" description="Charge relay system" evidence="15">
    <location>
        <position position="281"/>
    </location>
</feature>
<dbReference type="EMBL" id="KZ110592">
    <property type="protein sequence ID" value="OSX66670.1"/>
    <property type="molecule type" value="Genomic_DNA"/>
</dbReference>
<dbReference type="GO" id="GO:0006508">
    <property type="term" value="P:proteolysis"/>
    <property type="evidence" value="ECO:0007669"/>
    <property type="project" value="UniProtKB-KW"/>
</dbReference>
<dbReference type="CDD" id="cd11377">
    <property type="entry name" value="Pro-peptidase_S53"/>
    <property type="match status" value="1"/>
</dbReference>
<dbReference type="PANTHER" id="PTHR14218:SF10">
    <property type="entry name" value="PEPTIDASE S53 DOMAIN-CONTAINING PROTEIN"/>
    <property type="match status" value="1"/>
</dbReference>
<dbReference type="GO" id="GO:0004252">
    <property type="term" value="F:serine-type endopeptidase activity"/>
    <property type="evidence" value="ECO:0007669"/>
    <property type="project" value="UniProtKB-UniRule"/>
</dbReference>
<evidence type="ECO:0000256" key="11">
    <source>
        <dbReference type="ARBA" id="ARBA00022837"/>
    </source>
</evidence>
<dbReference type="PROSITE" id="PS51695">
    <property type="entry name" value="SEDOLISIN"/>
    <property type="match status" value="1"/>
</dbReference>
<keyword evidence="19" id="KW-1185">Reference proteome</keyword>
<keyword evidence="6 15" id="KW-0645">Protease</keyword>
<dbReference type="SMART" id="SM00944">
    <property type="entry name" value="Pro-kuma_activ"/>
    <property type="match status" value="1"/>
</dbReference>
<sequence>MFGLGVFAFSLCLLASGTPLSDNRKVLARRDTPPAGYTLTRPASPDTLLKLRIALVQSNPAGLEEALYDVSTPTSPNYGQFLTKDEAASYVAPSPETQTVINAWLEQNDISATALTPAGDWLGFQIPVGKANELFDAAYSVYTHEGAGKETIRTLSYSIPQELEGHLSVVYPTTTYLPTFSASYSFPKSLGQADDATVNPSCINTITLSCLQALYGIPTTPATEKSSRIAVAGFDDQWANEADLMTFLKTYRPDMSDTTTFTLQDLDGGSNNQTPADAGVEANLDIQYTVGIATDVPTLFVSAGYDNHDGDLDGFLDMADLLLNEDSPPQAFTTSYGPNEDDVPIGLSYNLCNAYAQLGARGVSVLFASGDGGVSGTQSSNCTEFVVPFPDGCPFMTNVGSTTGISPEIGAFFSSGGFSNYYARPSYQDAAVTAYFNYLGDTYQGLYNASGRAFPDVATQGINFTVVIDQEFYAVSGTSCSSPTFASVVALLNNELISAGKSPLGFLNPWLYSTASTAFNDITEGNNPGCGTDGFYAIAGWDPVTGWGTPDYAKLKTAAGL</sequence>
<evidence type="ECO:0000256" key="16">
    <source>
        <dbReference type="SAM" id="SignalP"/>
    </source>
</evidence>
<dbReference type="STRING" id="670580.A0A1X6NDS5"/>
<comment type="subcellular location">
    <subcellularLocation>
        <location evidence="3">Secreted</location>
        <location evidence="3">Extracellular space</location>
    </subcellularLocation>
</comment>
<name>A0A1X6NDS5_9APHY</name>
<feature type="binding site" evidence="15">
    <location>
        <position position="540"/>
    </location>
    <ligand>
        <name>Ca(2+)</name>
        <dbReference type="ChEBI" id="CHEBI:29108"/>
    </ligand>
</feature>
<evidence type="ECO:0000313" key="19">
    <source>
        <dbReference type="Proteomes" id="UP000194127"/>
    </source>
</evidence>
<feature type="domain" description="Peptidase S53" evidence="17">
    <location>
        <begin position="205"/>
        <end position="561"/>
    </location>
</feature>
<organism evidence="18 19">
    <name type="scientific">Postia placenta MAD-698-R-SB12</name>
    <dbReference type="NCBI Taxonomy" id="670580"/>
    <lineage>
        <taxon>Eukaryota</taxon>
        <taxon>Fungi</taxon>
        <taxon>Dikarya</taxon>
        <taxon>Basidiomycota</taxon>
        <taxon>Agaricomycotina</taxon>
        <taxon>Agaricomycetes</taxon>
        <taxon>Polyporales</taxon>
        <taxon>Adustoporiaceae</taxon>
        <taxon>Rhodonia</taxon>
    </lineage>
</organism>
<feature type="binding site" evidence="15">
    <location>
        <position position="521"/>
    </location>
    <ligand>
        <name>Ca(2+)</name>
        <dbReference type="ChEBI" id="CHEBI:29108"/>
    </ligand>
</feature>
<dbReference type="GO" id="GO:0008240">
    <property type="term" value="F:tripeptidyl-peptidase activity"/>
    <property type="evidence" value="ECO:0007669"/>
    <property type="project" value="UniProtKB-EC"/>
</dbReference>
<evidence type="ECO:0000256" key="4">
    <source>
        <dbReference type="ARBA" id="ARBA00012462"/>
    </source>
</evidence>
<dbReference type="Proteomes" id="UP000194127">
    <property type="component" value="Unassembled WGS sequence"/>
</dbReference>
<dbReference type="GO" id="GO:0005576">
    <property type="term" value="C:extracellular region"/>
    <property type="evidence" value="ECO:0007669"/>
    <property type="project" value="UniProtKB-SubCell"/>
</dbReference>
<evidence type="ECO:0000313" key="18">
    <source>
        <dbReference type="EMBL" id="OSX66670.1"/>
    </source>
</evidence>
<keyword evidence="5" id="KW-0964">Secreted</keyword>
<gene>
    <name evidence="18" type="ORF">POSPLADRAFT_1131626</name>
</gene>
<proteinExistence type="predicted"/>
<comment type="function">
    <text evidence="2">Secreted tripeptidyl-peptidase which degrades proteins at acidic pHs and is involved in virulence.</text>
</comment>
<protein>
    <recommendedName>
        <fullName evidence="4">tripeptidyl-peptidase II</fullName>
        <ecNumber evidence="4">3.4.14.10</ecNumber>
    </recommendedName>
</protein>
<keyword evidence="8 16" id="KW-0732">Signal</keyword>
<evidence type="ECO:0000256" key="5">
    <source>
        <dbReference type="ARBA" id="ARBA00022525"/>
    </source>
</evidence>
<feature type="binding site" evidence="15">
    <location>
        <position position="522"/>
    </location>
    <ligand>
        <name>Ca(2+)</name>
        <dbReference type="ChEBI" id="CHEBI:29108"/>
    </ligand>
</feature>
<evidence type="ECO:0000256" key="13">
    <source>
        <dbReference type="ARBA" id="ARBA00023145"/>
    </source>
</evidence>
<dbReference type="InterPro" id="IPR000209">
    <property type="entry name" value="Peptidase_S8/S53_dom"/>
</dbReference>
<evidence type="ECO:0000256" key="14">
    <source>
        <dbReference type="ARBA" id="ARBA00023180"/>
    </source>
</evidence>
<evidence type="ECO:0000256" key="2">
    <source>
        <dbReference type="ARBA" id="ARBA00002451"/>
    </source>
</evidence>
<dbReference type="FunFam" id="3.40.50.200:FF:000015">
    <property type="entry name" value="Tripeptidyl peptidase A"/>
    <property type="match status" value="1"/>
</dbReference>
<evidence type="ECO:0000256" key="9">
    <source>
        <dbReference type="ARBA" id="ARBA00022801"/>
    </source>
</evidence>
<dbReference type="GO" id="GO:0046872">
    <property type="term" value="F:metal ion binding"/>
    <property type="evidence" value="ECO:0007669"/>
    <property type="project" value="UniProtKB-UniRule"/>
</dbReference>
<evidence type="ECO:0000259" key="17">
    <source>
        <dbReference type="PROSITE" id="PS51695"/>
    </source>
</evidence>
<dbReference type="SUPFAM" id="SSF54897">
    <property type="entry name" value="Protease propeptides/inhibitors"/>
    <property type="match status" value="1"/>
</dbReference>
<feature type="chain" id="PRO_5013208183" description="tripeptidyl-peptidase II" evidence="16">
    <location>
        <begin position="18"/>
        <end position="561"/>
    </location>
</feature>
<comment type="cofactor">
    <cofactor evidence="15">
        <name>Ca(2+)</name>
        <dbReference type="ChEBI" id="CHEBI:29108"/>
    </cofactor>
    <text evidence="15">Binds 1 Ca(2+) ion per subunit.</text>
</comment>
<feature type="binding site" evidence="15">
    <location>
        <position position="542"/>
    </location>
    <ligand>
        <name>Ca(2+)</name>
        <dbReference type="ChEBI" id="CHEBI:29108"/>
    </ligand>
</feature>
<evidence type="ECO:0000256" key="15">
    <source>
        <dbReference type="PROSITE-ProRule" id="PRU01032"/>
    </source>
</evidence>
<comment type="catalytic activity">
    <reaction evidence="1">
        <text>Release of an N-terminal tripeptide from a polypeptide.</text>
        <dbReference type="EC" id="3.4.14.10"/>
    </reaction>
</comment>
<dbReference type="Pfam" id="PF00082">
    <property type="entry name" value="Peptidase_S8"/>
    <property type="match status" value="1"/>
</dbReference>
<dbReference type="Gene3D" id="3.40.50.200">
    <property type="entry name" value="Peptidase S8/S53 domain"/>
    <property type="match status" value="1"/>
</dbReference>
<evidence type="ECO:0000256" key="10">
    <source>
        <dbReference type="ARBA" id="ARBA00022825"/>
    </source>
</evidence>
<dbReference type="InterPro" id="IPR050819">
    <property type="entry name" value="Tripeptidyl-peptidase_I"/>
</dbReference>
<keyword evidence="12" id="KW-0843">Virulence</keyword>
<accession>A0A1X6NDS5</accession>
<feature type="signal peptide" evidence="16">
    <location>
        <begin position="1"/>
        <end position="17"/>
    </location>
</feature>
<feature type="active site" description="Charge relay system" evidence="15">
    <location>
        <position position="285"/>
    </location>
</feature>
<keyword evidence="9 15" id="KW-0378">Hydrolase</keyword>
<dbReference type="Pfam" id="PF09286">
    <property type="entry name" value="Pro-kuma_activ"/>
    <property type="match status" value="1"/>
</dbReference>
<evidence type="ECO:0000256" key="3">
    <source>
        <dbReference type="ARBA" id="ARBA00004239"/>
    </source>
</evidence>
<dbReference type="CDD" id="cd04056">
    <property type="entry name" value="Peptidases_S53"/>
    <property type="match status" value="1"/>
</dbReference>
<keyword evidence="14" id="KW-0325">Glycoprotein</keyword>
<dbReference type="EC" id="3.4.14.10" evidence="4"/>
<dbReference type="AlphaFoldDB" id="A0A1X6NDS5"/>
<dbReference type="InterPro" id="IPR015366">
    <property type="entry name" value="S53_propep"/>
</dbReference>
<dbReference type="RefSeq" id="XP_024343464.1">
    <property type="nucleotide sequence ID" value="XM_024484112.1"/>
</dbReference>
<dbReference type="GeneID" id="36329061"/>
<feature type="active site" description="Charge relay system" evidence="15">
    <location>
        <position position="479"/>
    </location>
</feature>
<dbReference type="InterPro" id="IPR030400">
    <property type="entry name" value="Sedolisin_dom"/>
</dbReference>
<keyword evidence="7 15" id="KW-0479">Metal-binding</keyword>
<dbReference type="SUPFAM" id="SSF52743">
    <property type="entry name" value="Subtilisin-like"/>
    <property type="match status" value="1"/>
</dbReference>
<reference evidence="18 19" key="1">
    <citation type="submission" date="2017-04" db="EMBL/GenBank/DDBJ databases">
        <title>Genome Sequence of the Model Brown-Rot Fungus Postia placenta SB12.</title>
        <authorList>
            <consortium name="DOE Joint Genome Institute"/>
            <person name="Gaskell J."/>
            <person name="Kersten P."/>
            <person name="Larrondo L.F."/>
            <person name="Canessa P."/>
            <person name="Martinez D."/>
            <person name="Hibbett D."/>
            <person name="Schmoll M."/>
            <person name="Kubicek C.P."/>
            <person name="Martinez A.T."/>
            <person name="Yadav J."/>
            <person name="Master E."/>
            <person name="Magnuson J.K."/>
            <person name="James T."/>
            <person name="Yaver D."/>
            <person name="Berka R."/>
            <person name="Labutti K."/>
            <person name="Lipzen A."/>
            <person name="Aerts A."/>
            <person name="Barry K."/>
            <person name="Henrissat B."/>
            <person name="Blanchette R."/>
            <person name="Grigoriev I."/>
            <person name="Cullen D."/>
        </authorList>
    </citation>
    <scope>NUCLEOTIDE SEQUENCE [LARGE SCALE GENOMIC DNA]</scope>
    <source>
        <strain evidence="18 19">MAD-698-R-SB12</strain>
    </source>
</reference>
<keyword evidence="11 15" id="KW-0106">Calcium</keyword>
<evidence type="ECO:0000256" key="12">
    <source>
        <dbReference type="ARBA" id="ARBA00023026"/>
    </source>
</evidence>
<evidence type="ECO:0000256" key="6">
    <source>
        <dbReference type="ARBA" id="ARBA00022670"/>
    </source>
</evidence>